<dbReference type="PROSITE" id="PS50096">
    <property type="entry name" value="IQ"/>
    <property type="match status" value="1"/>
</dbReference>
<gene>
    <name evidence="6" type="primary">IQD1</name>
    <name evidence="6" type="ORF">SDJN03_11818</name>
</gene>
<dbReference type="Pfam" id="PF00612">
    <property type="entry name" value="IQ"/>
    <property type="match status" value="1"/>
</dbReference>
<dbReference type="PANTHER" id="PTHR32295:SF175">
    <property type="entry name" value="PROTEIN IQ-DOMAIN 2"/>
    <property type="match status" value="1"/>
</dbReference>
<feature type="compositionally biased region" description="Basic and acidic residues" evidence="4">
    <location>
        <begin position="58"/>
        <end position="67"/>
    </location>
</feature>
<feature type="domain" description="DUF4005" evidence="5">
    <location>
        <begin position="432"/>
        <end position="500"/>
    </location>
</feature>
<organism evidence="6 7">
    <name type="scientific">Cucurbita argyrosperma subsp. sororia</name>
    <dbReference type="NCBI Taxonomy" id="37648"/>
    <lineage>
        <taxon>Eukaryota</taxon>
        <taxon>Viridiplantae</taxon>
        <taxon>Streptophyta</taxon>
        <taxon>Embryophyta</taxon>
        <taxon>Tracheophyta</taxon>
        <taxon>Spermatophyta</taxon>
        <taxon>Magnoliopsida</taxon>
        <taxon>eudicotyledons</taxon>
        <taxon>Gunneridae</taxon>
        <taxon>Pentapetalae</taxon>
        <taxon>rosids</taxon>
        <taxon>fabids</taxon>
        <taxon>Cucurbitales</taxon>
        <taxon>Cucurbitaceae</taxon>
        <taxon>Cucurbiteae</taxon>
        <taxon>Cucurbita</taxon>
    </lineage>
</organism>
<feature type="non-terminal residue" evidence="6">
    <location>
        <position position="1"/>
    </location>
</feature>
<feature type="compositionally biased region" description="Polar residues" evidence="4">
    <location>
        <begin position="452"/>
        <end position="466"/>
    </location>
</feature>
<dbReference type="SMART" id="SM00015">
    <property type="entry name" value="IQ"/>
    <property type="match status" value="1"/>
</dbReference>
<comment type="caution">
    <text evidence="6">The sequence shown here is derived from an EMBL/GenBank/DDBJ whole genome shotgun (WGS) entry which is preliminary data.</text>
</comment>
<dbReference type="GO" id="GO:0005516">
    <property type="term" value="F:calmodulin binding"/>
    <property type="evidence" value="ECO:0007669"/>
    <property type="project" value="UniProtKB-KW"/>
</dbReference>
<evidence type="ECO:0000313" key="6">
    <source>
        <dbReference type="EMBL" id="KAG6595265.1"/>
    </source>
</evidence>
<proteinExistence type="inferred from homology"/>
<feature type="region of interest" description="Disordered" evidence="4">
    <location>
        <begin position="52"/>
        <end position="80"/>
    </location>
</feature>
<dbReference type="PANTHER" id="PTHR32295">
    <property type="entry name" value="IQ-DOMAIN 5-RELATED"/>
    <property type="match status" value="1"/>
</dbReference>
<evidence type="ECO:0000259" key="5">
    <source>
        <dbReference type="Pfam" id="PF13178"/>
    </source>
</evidence>
<comment type="subunit">
    <text evidence="3">Binds to multiple calmodulin (CaM) in the presence of Ca(2+) and CaM-like proteins.</text>
</comment>
<dbReference type="InterPro" id="IPR000048">
    <property type="entry name" value="IQ_motif_EF-hand-BS"/>
</dbReference>
<dbReference type="EMBL" id="JAGKQH010000007">
    <property type="protein sequence ID" value="KAG6595265.1"/>
    <property type="molecule type" value="Genomic_DNA"/>
</dbReference>
<comment type="similarity">
    <text evidence="2">Belongs to the IQD family.</text>
</comment>
<protein>
    <submittedName>
        <fullName evidence="6">Protein IQ-DOMAIN 1</fullName>
    </submittedName>
</protein>
<evidence type="ECO:0000256" key="4">
    <source>
        <dbReference type="SAM" id="MobiDB-lite"/>
    </source>
</evidence>
<accession>A0AAV6NAK4</accession>
<evidence type="ECO:0000256" key="1">
    <source>
        <dbReference type="ARBA" id="ARBA00022860"/>
    </source>
</evidence>
<feature type="compositionally biased region" description="Basic residues" evidence="4">
    <location>
        <begin position="69"/>
        <end position="80"/>
    </location>
</feature>
<feature type="region of interest" description="Disordered" evidence="4">
    <location>
        <begin position="335"/>
        <end position="362"/>
    </location>
</feature>
<feature type="compositionally biased region" description="Polar residues" evidence="4">
    <location>
        <begin position="473"/>
        <end position="488"/>
    </location>
</feature>
<dbReference type="Proteomes" id="UP000685013">
    <property type="component" value="Chromosome 7"/>
</dbReference>
<evidence type="ECO:0000256" key="3">
    <source>
        <dbReference type="ARBA" id="ARBA00024378"/>
    </source>
</evidence>
<evidence type="ECO:0000256" key="2">
    <source>
        <dbReference type="ARBA" id="ARBA00024341"/>
    </source>
</evidence>
<sequence length="527" mass="58265">MQLKPVIRIVKINTQQTNLSSDLNLLFHSFQGFSLRNVKKMGKKETWFSSVKKALSPDPKEKRDQQNSKKSKKKWFGKQKHCYPDSTQAVAEPSPPPQQEQAHIVHSVSEEHNEPCSVEVATATEVTSAAAQANEASVSTFEPNVATPFVAAKVVHVATETRFVGLSKEEVAAIKIQTVFRGYLARRALRALRGLVRLKSLMESSTVKRQASNTLRCMQTLARVQSQIHFRRVRMLEENQALQKQLLQKHAKELESLRIGEEWDDSLQSKEQIEAGLLSKYEAAMRRERALAYAFTHQQTWKNSAKSVNPAFMDPSNPTWGWSWSERWSGARVHDAPDLTGKESNTSHSGKKTTSRGIVGGEISKSFARFQLNSEMDSPTGSQKTTHSAFQPSSTPSKLASSPKVKKMKPPSPRILMLHDDDSKSMVSSMQSERSRRHSTGGGPSARDDDNMSTTSAVRSYMTPTESARAKSRLQSSLGTPEKGSSATAKKRLSYPPSPALARRHSGPPKLEGDVDIGNSISNGVGG</sequence>
<dbReference type="InterPro" id="IPR025064">
    <property type="entry name" value="DUF4005"/>
</dbReference>
<keyword evidence="7" id="KW-1185">Reference proteome</keyword>
<feature type="region of interest" description="Disordered" evidence="4">
    <location>
        <begin position="375"/>
        <end position="527"/>
    </location>
</feature>
<evidence type="ECO:0000313" key="7">
    <source>
        <dbReference type="Proteomes" id="UP000685013"/>
    </source>
</evidence>
<feature type="compositionally biased region" description="Polar residues" evidence="4">
    <location>
        <begin position="375"/>
        <end position="400"/>
    </location>
</feature>
<keyword evidence="1" id="KW-0112">Calmodulin-binding</keyword>
<reference evidence="6 7" key="1">
    <citation type="journal article" date="2021" name="Hortic Res">
        <title>The domestication of Cucurbita argyrosperma as revealed by the genome of its wild relative.</title>
        <authorList>
            <person name="Barrera-Redondo J."/>
            <person name="Sanchez-de la Vega G."/>
            <person name="Aguirre-Liguori J.A."/>
            <person name="Castellanos-Morales G."/>
            <person name="Gutierrez-Guerrero Y.T."/>
            <person name="Aguirre-Dugua X."/>
            <person name="Aguirre-Planter E."/>
            <person name="Tenaillon M.I."/>
            <person name="Lira-Saade R."/>
            <person name="Eguiarte L.E."/>
        </authorList>
    </citation>
    <scope>NUCLEOTIDE SEQUENCE [LARGE SCALE GENOMIC DNA]</scope>
    <source>
        <strain evidence="6">JBR-2021</strain>
    </source>
</reference>
<name>A0AAV6NAK4_9ROSI</name>
<dbReference type="Pfam" id="PF13178">
    <property type="entry name" value="DUF4005"/>
    <property type="match status" value="1"/>
</dbReference>
<dbReference type="AlphaFoldDB" id="A0AAV6NAK4"/>